<evidence type="ECO:0000256" key="2">
    <source>
        <dbReference type="ARBA" id="ARBA00023295"/>
    </source>
</evidence>
<organism evidence="3 4">
    <name type="scientific">Cohnella silvisoli</name>
    <dbReference type="NCBI Taxonomy" id="2873699"/>
    <lineage>
        <taxon>Bacteria</taxon>
        <taxon>Bacillati</taxon>
        <taxon>Bacillota</taxon>
        <taxon>Bacilli</taxon>
        <taxon>Bacillales</taxon>
        <taxon>Paenibacillaceae</taxon>
        <taxon>Cohnella</taxon>
    </lineage>
</organism>
<comment type="caution">
    <text evidence="3">The sequence shown here is derived from an EMBL/GenBank/DDBJ whole genome shotgun (WGS) entry which is preliminary data.</text>
</comment>
<evidence type="ECO:0000313" key="3">
    <source>
        <dbReference type="EMBL" id="MEQ4487106.1"/>
    </source>
</evidence>
<dbReference type="SUPFAM" id="SSF51445">
    <property type="entry name" value="(Trans)glycosidases"/>
    <property type="match status" value="1"/>
</dbReference>
<reference evidence="3 4" key="1">
    <citation type="journal article" date="2023" name="Genome Announc.">
        <title>Pan-Genome Analyses of the Genus Cohnella and Proposal of the Novel Species Cohnella silvisoli sp. nov., Isolated from Forest Soil.</title>
        <authorList>
            <person name="Wang C."/>
            <person name="Mao L."/>
            <person name="Bao G."/>
            <person name="Zhu H."/>
        </authorList>
    </citation>
    <scope>NUCLEOTIDE SEQUENCE [LARGE SCALE GENOMIC DNA]</scope>
    <source>
        <strain evidence="3 4">NL03-T5-1</strain>
    </source>
</reference>
<dbReference type="InterPro" id="IPR013785">
    <property type="entry name" value="Aldolase_TIM"/>
</dbReference>
<keyword evidence="1" id="KW-0378">Hydrolase</keyword>
<dbReference type="Proteomes" id="UP001493487">
    <property type="component" value="Unassembled WGS sequence"/>
</dbReference>
<dbReference type="Gene3D" id="3.20.20.70">
    <property type="entry name" value="Aldolase class I"/>
    <property type="match status" value="1"/>
</dbReference>
<dbReference type="PANTHER" id="PTHR43053">
    <property type="entry name" value="GLYCOSIDASE FAMILY 31"/>
    <property type="match status" value="1"/>
</dbReference>
<dbReference type="EMBL" id="JASKHM010000029">
    <property type="protein sequence ID" value="MEQ4487106.1"/>
    <property type="molecule type" value="Genomic_DNA"/>
</dbReference>
<keyword evidence="2" id="KW-0326">Glycosidase</keyword>
<keyword evidence="4" id="KW-1185">Reference proteome</keyword>
<dbReference type="SUPFAM" id="SSF51011">
    <property type="entry name" value="Glycosyl hydrolase domain"/>
    <property type="match status" value="1"/>
</dbReference>
<dbReference type="InterPro" id="IPR013780">
    <property type="entry name" value="Glyco_hydro_b"/>
</dbReference>
<dbReference type="Pfam" id="PF02065">
    <property type="entry name" value="Melibiase"/>
    <property type="match status" value="1"/>
</dbReference>
<name>A0ABV1L6E8_9BACL</name>
<dbReference type="InterPro" id="IPR017853">
    <property type="entry name" value="GH"/>
</dbReference>
<dbReference type="RefSeq" id="WP_232190163.1">
    <property type="nucleotide sequence ID" value="NZ_JAIOAP010000028.1"/>
</dbReference>
<sequence>MEWLKRMASIARLTDETAASEEAVRIEKNWNGNLLQTTVTNISGEPLSIKEVVLFAGEWPYSPDTPFYGEGYQMLTQYAGTLESPYSIGEYGADWDFFRLPRTGGERGLWTTYNLLELFPEGAGSVLMGFASCWRFSGEFRFCSDYVEAVMDTEGLLLGPGECWELESFLAASGTDRDALYEELAATIQASHPTPRYKEIPTGWCSFYCLRPLTANMLYENARALAERVPQLGRIQIDAGYEGENGDVLITKAAFGADDMKTVCDTIREAGAEPAGYFSPFIVGRNSEVFKLHPDWLVRDEAGNPNAEVGANPDWFMLDGSHPEVQRYLKNIARVMHDEWGVRYIKLDFLSYGALPGGRRYNPELTRVEAYRLGVKAIVEGVGNDCFILGCNAAFWPSLGLFHGNRVTNDTFRTWKVVDGNAQELFGRNWQNNALWINDPDVLVMEKLDLINDDNGQWDYATLTEDEFEYHKAFIVASGGMILSGDPLTTMPEERMRMLKKLLPPIGVAARFDDRSHTIGRIDLGDRLLLCLFNREEEEKELAVSLEGKYRVFDFWTDEELGVFAGMLPLKLRPHYARVLVLRPVEHGTTNSLMEVNYEPA</sequence>
<evidence type="ECO:0000256" key="1">
    <source>
        <dbReference type="ARBA" id="ARBA00022801"/>
    </source>
</evidence>
<dbReference type="PANTHER" id="PTHR43053:SF3">
    <property type="entry name" value="ALPHA-GALACTOSIDASE C-RELATED"/>
    <property type="match status" value="1"/>
</dbReference>
<evidence type="ECO:0000313" key="4">
    <source>
        <dbReference type="Proteomes" id="UP001493487"/>
    </source>
</evidence>
<dbReference type="InterPro" id="IPR002252">
    <property type="entry name" value="Glyco_hydro_36"/>
</dbReference>
<gene>
    <name evidence="3" type="ORF">QJS35_32490</name>
</gene>
<dbReference type="Gene3D" id="2.60.40.1180">
    <property type="entry name" value="Golgi alpha-mannosidase II"/>
    <property type="match status" value="1"/>
</dbReference>
<accession>A0ABV1L6E8</accession>
<protein>
    <submittedName>
        <fullName evidence="3">Alpha-galactosidase</fullName>
    </submittedName>
</protein>
<dbReference type="InterPro" id="IPR050985">
    <property type="entry name" value="Alpha-glycosidase_related"/>
</dbReference>
<dbReference type="CDD" id="cd14791">
    <property type="entry name" value="GH36"/>
    <property type="match status" value="1"/>
</dbReference>
<proteinExistence type="predicted"/>